<dbReference type="CDD" id="cd17535">
    <property type="entry name" value="REC_NarL-like"/>
    <property type="match status" value="1"/>
</dbReference>
<feature type="modified residue" description="4-aspartylphosphate" evidence="2">
    <location>
        <position position="50"/>
    </location>
</feature>
<dbReference type="PROSITE" id="PS50110">
    <property type="entry name" value="RESPONSE_REGULATORY"/>
    <property type="match status" value="1"/>
</dbReference>
<dbReference type="InterPro" id="IPR058245">
    <property type="entry name" value="NreC/VraR/RcsB-like_REC"/>
</dbReference>
<comment type="caution">
    <text evidence="4">The sequence shown here is derived from an EMBL/GenBank/DDBJ whole genome shotgun (WGS) entry which is preliminary data.</text>
</comment>
<evidence type="ECO:0000313" key="5">
    <source>
        <dbReference type="Proteomes" id="UP000621266"/>
    </source>
</evidence>
<evidence type="ECO:0000313" key="4">
    <source>
        <dbReference type="EMBL" id="KAF4407764.1"/>
    </source>
</evidence>
<dbReference type="PANTHER" id="PTHR43214">
    <property type="entry name" value="TWO-COMPONENT RESPONSE REGULATOR"/>
    <property type="match status" value="1"/>
</dbReference>
<sequence length="120" mass="12956">MICDDNIMLLEVLREVVESEPDMTVVATAQNAEEAIRLAGRHTPDLAVLDVRFPGGGPYAAREIARRSPRTGILAFSAHGDSGAVGEMRHAGVTEYLVKGATNREFLTALRRLGGRLPKS</sequence>
<dbReference type="SUPFAM" id="SSF52172">
    <property type="entry name" value="CheY-like"/>
    <property type="match status" value="1"/>
</dbReference>
<dbReference type="InterPro" id="IPR011006">
    <property type="entry name" value="CheY-like_superfamily"/>
</dbReference>
<dbReference type="SMART" id="SM00448">
    <property type="entry name" value="REC"/>
    <property type="match status" value="1"/>
</dbReference>
<dbReference type="InterPro" id="IPR001789">
    <property type="entry name" value="Sig_transdc_resp-reg_receiver"/>
</dbReference>
<reference evidence="4 5" key="1">
    <citation type="submission" date="2019-10" db="EMBL/GenBank/DDBJ databases">
        <title>Streptomyces tenebrisbrunneis sp.nov., an endogenous actinomycete isolated from of Lycium ruthenicum.</title>
        <authorList>
            <person name="Ma L."/>
        </authorList>
    </citation>
    <scope>NUCLEOTIDE SEQUENCE [LARGE SCALE GENOMIC DNA]</scope>
    <source>
        <strain evidence="4 5">TRM 66187</strain>
    </source>
</reference>
<name>A0ABQ7FJH4_9ACTN</name>
<evidence type="ECO:0000256" key="2">
    <source>
        <dbReference type="PROSITE-ProRule" id="PRU00169"/>
    </source>
</evidence>
<protein>
    <submittedName>
        <fullName evidence="4">Response regulator</fullName>
    </submittedName>
</protein>
<evidence type="ECO:0000259" key="3">
    <source>
        <dbReference type="PROSITE" id="PS50110"/>
    </source>
</evidence>
<dbReference type="Pfam" id="PF00072">
    <property type="entry name" value="Response_reg"/>
    <property type="match status" value="1"/>
</dbReference>
<dbReference type="Gene3D" id="3.40.50.2300">
    <property type="match status" value="1"/>
</dbReference>
<keyword evidence="5" id="KW-1185">Reference proteome</keyword>
<gene>
    <name evidence="4" type="ORF">GCU69_18175</name>
</gene>
<evidence type="ECO:0000256" key="1">
    <source>
        <dbReference type="ARBA" id="ARBA00023125"/>
    </source>
</evidence>
<dbReference type="Proteomes" id="UP000621266">
    <property type="component" value="Unassembled WGS sequence"/>
</dbReference>
<dbReference type="EMBL" id="WHPN01000301">
    <property type="protein sequence ID" value="KAF4407764.1"/>
    <property type="molecule type" value="Genomic_DNA"/>
</dbReference>
<dbReference type="InterPro" id="IPR039420">
    <property type="entry name" value="WalR-like"/>
</dbReference>
<organism evidence="4 5">
    <name type="scientific">Streptomyces lycii</name>
    <dbReference type="NCBI Taxonomy" id="2654337"/>
    <lineage>
        <taxon>Bacteria</taxon>
        <taxon>Bacillati</taxon>
        <taxon>Actinomycetota</taxon>
        <taxon>Actinomycetes</taxon>
        <taxon>Kitasatosporales</taxon>
        <taxon>Streptomycetaceae</taxon>
        <taxon>Streptomyces</taxon>
    </lineage>
</organism>
<accession>A0ABQ7FJH4</accession>
<feature type="domain" description="Response regulatory" evidence="3">
    <location>
        <begin position="1"/>
        <end position="114"/>
    </location>
</feature>
<keyword evidence="2" id="KW-0597">Phosphoprotein</keyword>
<proteinExistence type="predicted"/>
<keyword evidence="1" id="KW-0238">DNA-binding</keyword>